<dbReference type="PROSITE" id="PS50005">
    <property type="entry name" value="TPR"/>
    <property type="match status" value="5"/>
</dbReference>
<dbReference type="AlphaFoldDB" id="A0A3B0Z0W0"/>
<dbReference type="PANTHER" id="PTHR44943:SF8">
    <property type="entry name" value="TPR REPEAT-CONTAINING PROTEIN MJ0263"/>
    <property type="match status" value="1"/>
</dbReference>
<gene>
    <name evidence="3" type="ORF">MNBD_GAMMA17-759</name>
</gene>
<evidence type="ECO:0000313" key="3">
    <source>
        <dbReference type="EMBL" id="VAW86878.1"/>
    </source>
</evidence>
<dbReference type="InterPro" id="IPR019734">
    <property type="entry name" value="TPR_rpt"/>
</dbReference>
<proteinExistence type="predicted"/>
<dbReference type="Pfam" id="PF13432">
    <property type="entry name" value="TPR_16"/>
    <property type="match status" value="2"/>
</dbReference>
<dbReference type="InterPro" id="IPR011990">
    <property type="entry name" value="TPR-like_helical_dom_sf"/>
</dbReference>
<dbReference type="Gene3D" id="1.25.40.10">
    <property type="entry name" value="Tetratricopeptide repeat domain"/>
    <property type="match status" value="4"/>
</dbReference>
<protein>
    <submittedName>
        <fullName evidence="3">Uncharacterized protein</fullName>
    </submittedName>
</protein>
<dbReference type="Pfam" id="PF13181">
    <property type="entry name" value="TPR_8"/>
    <property type="match status" value="1"/>
</dbReference>
<dbReference type="SMART" id="SM00028">
    <property type="entry name" value="TPR"/>
    <property type="match status" value="8"/>
</dbReference>
<keyword evidence="1" id="KW-0677">Repeat</keyword>
<dbReference type="Pfam" id="PF14559">
    <property type="entry name" value="TPR_19"/>
    <property type="match status" value="1"/>
</dbReference>
<dbReference type="SUPFAM" id="SSF48452">
    <property type="entry name" value="TPR-like"/>
    <property type="match status" value="3"/>
</dbReference>
<reference evidence="3" key="1">
    <citation type="submission" date="2018-06" db="EMBL/GenBank/DDBJ databases">
        <authorList>
            <person name="Zhirakovskaya E."/>
        </authorList>
    </citation>
    <scope>NUCLEOTIDE SEQUENCE</scope>
</reference>
<sequence length="928" mass="104248">MVGARYSKLISTINVGYVMYLLVSSLLLLIVLSTPVTAYSAEGVNVDRATAEFSKVLDEVQREFESGNLSAALELLGGIISADKNNAEAHAKTGVILVRMGQFHEGVEHLKQAVTLAPDNIEFRKSLAYSYEFRMAYDDAIRNYKMISELAEPGSADYKEAIKKASFLAATKLARGGSIDKALPVFERLVEEYPDDFLIRYSLGLGYFFLRRMDEAQLEFEKVIELNPRYANTYLNLANIYEMRNEIALAIESLEMVVSLDAESQLGRRAKERLDIIEASLIASSGNHQDALDVLNDVLGLNPQSVPALMLSARSLSLLGRTELAEEKYKELLVIVPGHLEAKIQLAGLYSLSKKTGHAIDLLEEIIVEGVGTKYAIEAEKALANISGKASSGSAIFDKMSKVEKSEVIKEFLLEKISRNPKDVDAHFRLAQYYMQERRKEDAYDSISRAAEHAPRNLRVVSIQAALADDLRKYEVSMAAYASAVMLESDPEKAAVLSVALRLVVAKKLFSDGKLRLSEIAFKGILADEPDNITPYFYLGSIYSREESFLKAVDSYENVVRLSPGNFGARLNLASTLERLNQEEDAISEYRKILQDNPTEKLANDVKARLFATEKKIKGMTFSMGYGISYDDNSVIDDTITSEGTELRSDMSFNLAYQYKMQNGLRLRFTSSPRYSTYHKGQFDFLNISNGLSATITPGRYTIVAGLTSRASQGLLTERRSSSTDLFFSEIMTRAKFRKIYNFWSEEEIITGFTLSFSQTNFDSQTNSFFSSESYRLGFDINQRFDERSTITLGYSYLINNNVEDNASDYAYQNHGLRLRFDRRLPSAISFNVSYAYSLQDYDNRDSFTGFRAYRRQNTHNISTGLNYWLSRKIRLYANYTFVKTISNLGIRTVLTQELVDAGIRDLQSTSLAGSERNSITVGVNILL</sequence>
<evidence type="ECO:0000256" key="2">
    <source>
        <dbReference type="ARBA" id="ARBA00022803"/>
    </source>
</evidence>
<dbReference type="InterPro" id="IPR051685">
    <property type="entry name" value="Ycf3/AcsC/BcsC/TPR_MFPF"/>
</dbReference>
<keyword evidence="2" id="KW-0802">TPR repeat</keyword>
<name>A0A3B0Z0W0_9ZZZZ</name>
<organism evidence="3">
    <name type="scientific">hydrothermal vent metagenome</name>
    <dbReference type="NCBI Taxonomy" id="652676"/>
    <lineage>
        <taxon>unclassified sequences</taxon>
        <taxon>metagenomes</taxon>
        <taxon>ecological metagenomes</taxon>
    </lineage>
</organism>
<dbReference type="EMBL" id="UOFQ01000054">
    <property type="protein sequence ID" value="VAW86878.1"/>
    <property type="molecule type" value="Genomic_DNA"/>
</dbReference>
<evidence type="ECO:0000256" key="1">
    <source>
        <dbReference type="ARBA" id="ARBA00022737"/>
    </source>
</evidence>
<dbReference type="PANTHER" id="PTHR44943">
    <property type="entry name" value="CELLULOSE SYNTHASE OPERON PROTEIN C"/>
    <property type="match status" value="1"/>
</dbReference>
<dbReference type="Pfam" id="PF13431">
    <property type="entry name" value="TPR_17"/>
    <property type="match status" value="1"/>
</dbReference>
<dbReference type="SUPFAM" id="SSF56935">
    <property type="entry name" value="Porins"/>
    <property type="match status" value="1"/>
</dbReference>
<accession>A0A3B0Z0W0</accession>